<reference evidence="16 17" key="1">
    <citation type="submission" date="2014-04" db="EMBL/GenBank/DDBJ databases">
        <authorList>
            <consortium name="DOE Joint Genome Institute"/>
            <person name="Kuo A."/>
            <person name="Kohler A."/>
            <person name="Costa M.D."/>
            <person name="Nagy L.G."/>
            <person name="Floudas D."/>
            <person name="Copeland A."/>
            <person name="Barry K.W."/>
            <person name="Cichocki N."/>
            <person name="Veneault-Fourrey C."/>
            <person name="LaButti K."/>
            <person name="Lindquist E.A."/>
            <person name="Lipzen A."/>
            <person name="Lundell T."/>
            <person name="Morin E."/>
            <person name="Murat C."/>
            <person name="Sun H."/>
            <person name="Tunlid A."/>
            <person name="Henrissat B."/>
            <person name="Grigoriev I.V."/>
            <person name="Hibbett D.S."/>
            <person name="Martin F."/>
            <person name="Nordberg H.P."/>
            <person name="Cantor M.N."/>
            <person name="Hua S.X."/>
        </authorList>
    </citation>
    <scope>NUCLEOTIDE SEQUENCE [LARGE SCALE GENOMIC DNA]</scope>
    <source>
        <strain evidence="16 17">441</strain>
    </source>
</reference>
<reference evidence="17" key="2">
    <citation type="submission" date="2015-01" db="EMBL/GenBank/DDBJ databases">
        <title>Evolutionary Origins and Diversification of the Mycorrhizal Mutualists.</title>
        <authorList>
            <consortium name="DOE Joint Genome Institute"/>
            <consortium name="Mycorrhizal Genomics Consortium"/>
            <person name="Kohler A."/>
            <person name="Kuo A."/>
            <person name="Nagy L.G."/>
            <person name="Floudas D."/>
            <person name="Copeland A."/>
            <person name="Barry K.W."/>
            <person name="Cichocki N."/>
            <person name="Veneault-Fourrey C."/>
            <person name="LaButti K."/>
            <person name="Lindquist E.A."/>
            <person name="Lipzen A."/>
            <person name="Lundell T."/>
            <person name="Morin E."/>
            <person name="Murat C."/>
            <person name="Riley R."/>
            <person name="Ohm R."/>
            <person name="Sun H."/>
            <person name="Tunlid A."/>
            <person name="Henrissat B."/>
            <person name="Grigoriev I.V."/>
            <person name="Hibbett D.S."/>
            <person name="Martin F."/>
        </authorList>
    </citation>
    <scope>NUCLEOTIDE SEQUENCE [LARGE SCALE GENOMIC DNA]</scope>
    <source>
        <strain evidence="17">441</strain>
    </source>
</reference>
<dbReference type="AlphaFoldDB" id="A0A0C9YRI2"/>
<feature type="transmembrane region" description="Helical" evidence="15">
    <location>
        <begin position="6"/>
        <end position="29"/>
    </location>
</feature>
<evidence type="ECO:0000256" key="5">
    <source>
        <dbReference type="ARBA" id="ARBA00022617"/>
    </source>
</evidence>
<evidence type="ECO:0000256" key="8">
    <source>
        <dbReference type="ARBA" id="ARBA00022989"/>
    </source>
</evidence>
<evidence type="ECO:0000256" key="4">
    <source>
        <dbReference type="ARBA" id="ARBA00010617"/>
    </source>
</evidence>
<dbReference type="InterPro" id="IPR002401">
    <property type="entry name" value="Cyt_P450_E_grp-I"/>
</dbReference>
<evidence type="ECO:0000256" key="3">
    <source>
        <dbReference type="ARBA" id="ARBA00004721"/>
    </source>
</evidence>
<dbReference type="InterPro" id="IPR050121">
    <property type="entry name" value="Cytochrome_P450_monoxygenase"/>
</dbReference>
<evidence type="ECO:0000256" key="6">
    <source>
        <dbReference type="ARBA" id="ARBA00022692"/>
    </source>
</evidence>
<keyword evidence="7 13" id="KW-0479">Metal-binding</keyword>
<dbReference type="GO" id="GO:0016705">
    <property type="term" value="F:oxidoreductase activity, acting on paired donors, with incorporation or reduction of molecular oxygen"/>
    <property type="evidence" value="ECO:0007669"/>
    <property type="project" value="InterPro"/>
</dbReference>
<evidence type="ECO:0000313" key="17">
    <source>
        <dbReference type="Proteomes" id="UP000054018"/>
    </source>
</evidence>
<comment type="subcellular location">
    <subcellularLocation>
        <location evidence="2">Membrane</location>
    </subcellularLocation>
</comment>
<evidence type="ECO:0000256" key="12">
    <source>
        <dbReference type="ARBA" id="ARBA00023136"/>
    </source>
</evidence>
<evidence type="ECO:0000256" key="11">
    <source>
        <dbReference type="ARBA" id="ARBA00023033"/>
    </source>
</evidence>
<dbReference type="GO" id="GO:0004497">
    <property type="term" value="F:monooxygenase activity"/>
    <property type="evidence" value="ECO:0007669"/>
    <property type="project" value="UniProtKB-KW"/>
</dbReference>
<dbReference type="PANTHER" id="PTHR24305">
    <property type="entry name" value="CYTOCHROME P450"/>
    <property type="match status" value="1"/>
</dbReference>
<dbReference type="Proteomes" id="UP000054018">
    <property type="component" value="Unassembled WGS sequence"/>
</dbReference>
<dbReference type="PROSITE" id="PS00086">
    <property type="entry name" value="CYTOCHROME_P450"/>
    <property type="match status" value="1"/>
</dbReference>
<keyword evidence="5 13" id="KW-0349">Heme</keyword>
<keyword evidence="11 14" id="KW-0503">Monooxygenase</keyword>
<dbReference type="OrthoDB" id="1470350at2759"/>
<name>A0A0C9YRI2_9AGAM</name>
<keyword evidence="10 13" id="KW-0408">Iron</keyword>
<comment type="similarity">
    <text evidence="4 14">Belongs to the cytochrome P450 family.</text>
</comment>
<gene>
    <name evidence="16" type="ORF">PISMIDRAFT_27928</name>
</gene>
<keyword evidence="12 15" id="KW-0472">Membrane</keyword>
<evidence type="ECO:0000256" key="9">
    <source>
        <dbReference type="ARBA" id="ARBA00023002"/>
    </source>
</evidence>
<sequence length="555" mass="62460">MPSTILRVVFSVVFVAATPLLGVGFYYVFIAPRFNPLRKLAGPPVRWLFDNHLSFLLNPYRSPKAHATFVRKYGRHVRIRGLGPWDDRLLPLDPVSVAHVLKNSMVYEKPWQSRRLITSLIGCGMLAAEGVVHKRQRRVATPAFSIQNLRSFVPVVFTKGNELREKWCEMVDSSGNTSEGVKIDVCHWISRATFDVIGLAGFDYHFNAIQNESDELFHAYKEMFEIAVSQSNGLRTVIGIYIPLFNVIFPDERVQTIKRCQEVIERVAGKLIQQKKARILGGEESGLGYAGKDLLDLLIQSNLATDLPPDQRISDADILHNINTFMFAGSDTTSLALTWTLYLLAKHPEVQRRLRAELLEAAPATPVSRLTSEETESLYNVLSNLPYLNDVVRESLRLIPPVHSSLRVATRDDEIPTSYPVRLLDGTISDQKSIRIAKGTFVHVPIEAFNLDKEIWGEDAWDFNPDRWGTLPEAVSALPGLFSNLLTFSAGPRSCIGMRFSMIETKTFLCLLLTNFVFSETDSEIFKANVVLTRPYVTGQFKAGSQCPLLVERYA</sequence>
<dbReference type="HOGENOM" id="CLU_001570_5_11_1"/>
<dbReference type="InterPro" id="IPR017972">
    <property type="entry name" value="Cyt_P450_CS"/>
</dbReference>
<evidence type="ECO:0000313" key="16">
    <source>
        <dbReference type="EMBL" id="KIK27655.1"/>
    </source>
</evidence>
<dbReference type="CDD" id="cd11069">
    <property type="entry name" value="CYP_FUM15-like"/>
    <property type="match status" value="1"/>
</dbReference>
<protein>
    <recommendedName>
        <fullName evidence="18">Cytochrome P450</fullName>
    </recommendedName>
</protein>
<evidence type="ECO:0000256" key="10">
    <source>
        <dbReference type="ARBA" id="ARBA00023004"/>
    </source>
</evidence>
<dbReference type="GO" id="GO:0020037">
    <property type="term" value="F:heme binding"/>
    <property type="evidence" value="ECO:0007669"/>
    <property type="project" value="InterPro"/>
</dbReference>
<evidence type="ECO:0000256" key="1">
    <source>
        <dbReference type="ARBA" id="ARBA00001971"/>
    </source>
</evidence>
<evidence type="ECO:0000256" key="7">
    <source>
        <dbReference type="ARBA" id="ARBA00022723"/>
    </source>
</evidence>
<feature type="binding site" description="axial binding residue" evidence="13">
    <location>
        <position position="495"/>
    </location>
    <ligand>
        <name>heme</name>
        <dbReference type="ChEBI" id="CHEBI:30413"/>
    </ligand>
    <ligandPart>
        <name>Fe</name>
        <dbReference type="ChEBI" id="CHEBI:18248"/>
    </ligandPart>
</feature>
<dbReference type="InterPro" id="IPR001128">
    <property type="entry name" value="Cyt_P450"/>
</dbReference>
<dbReference type="InterPro" id="IPR036396">
    <property type="entry name" value="Cyt_P450_sf"/>
</dbReference>
<dbReference type="Gene3D" id="1.10.630.10">
    <property type="entry name" value="Cytochrome P450"/>
    <property type="match status" value="1"/>
</dbReference>
<keyword evidence="9 14" id="KW-0560">Oxidoreductase</keyword>
<keyword evidence="8 15" id="KW-1133">Transmembrane helix</keyword>
<comment type="pathway">
    <text evidence="3">Secondary metabolite biosynthesis; terpenoid biosynthesis.</text>
</comment>
<evidence type="ECO:0000256" key="15">
    <source>
        <dbReference type="SAM" id="Phobius"/>
    </source>
</evidence>
<organism evidence="16 17">
    <name type="scientific">Pisolithus microcarpus 441</name>
    <dbReference type="NCBI Taxonomy" id="765257"/>
    <lineage>
        <taxon>Eukaryota</taxon>
        <taxon>Fungi</taxon>
        <taxon>Dikarya</taxon>
        <taxon>Basidiomycota</taxon>
        <taxon>Agaricomycotina</taxon>
        <taxon>Agaricomycetes</taxon>
        <taxon>Agaricomycetidae</taxon>
        <taxon>Boletales</taxon>
        <taxon>Sclerodermatineae</taxon>
        <taxon>Pisolithaceae</taxon>
        <taxon>Pisolithus</taxon>
    </lineage>
</organism>
<dbReference type="Pfam" id="PF00067">
    <property type="entry name" value="p450"/>
    <property type="match status" value="1"/>
</dbReference>
<keyword evidence="6 15" id="KW-0812">Transmembrane</keyword>
<dbReference type="GO" id="GO:0016020">
    <property type="term" value="C:membrane"/>
    <property type="evidence" value="ECO:0007669"/>
    <property type="project" value="UniProtKB-SubCell"/>
</dbReference>
<evidence type="ECO:0000256" key="2">
    <source>
        <dbReference type="ARBA" id="ARBA00004370"/>
    </source>
</evidence>
<dbReference type="STRING" id="765257.A0A0C9YRI2"/>
<proteinExistence type="inferred from homology"/>
<comment type="cofactor">
    <cofactor evidence="1 13">
        <name>heme</name>
        <dbReference type="ChEBI" id="CHEBI:30413"/>
    </cofactor>
</comment>
<dbReference type="PRINTS" id="PR00385">
    <property type="entry name" value="P450"/>
</dbReference>
<evidence type="ECO:0008006" key="18">
    <source>
        <dbReference type="Google" id="ProtNLM"/>
    </source>
</evidence>
<evidence type="ECO:0000256" key="13">
    <source>
        <dbReference type="PIRSR" id="PIRSR602401-1"/>
    </source>
</evidence>
<dbReference type="EMBL" id="KN833695">
    <property type="protein sequence ID" value="KIK27655.1"/>
    <property type="molecule type" value="Genomic_DNA"/>
</dbReference>
<evidence type="ECO:0000256" key="14">
    <source>
        <dbReference type="RuleBase" id="RU000461"/>
    </source>
</evidence>
<dbReference type="PANTHER" id="PTHR24305:SF166">
    <property type="entry name" value="CYTOCHROME P450 12A4, MITOCHONDRIAL-RELATED"/>
    <property type="match status" value="1"/>
</dbReference>
<dbReference type="PRINTS" id="PR00463">
    <property type="entry name" value="EP450I"/>
</dbReference>
<accession>A0A0C9YRI2</accession>
<keyword evidence="17" id="KW-1185">Reference proteome</keyword>
<dbReference type="GO" id="GO:0005506">
    <property type="term" value="F:iron ion binding"/>
    <property type="evidence" value="ECO:0007669"/>
    <property type="project" value="InterPro"/>
</dbReference>
<dbReference type="SUPFAM" id="SSF48264">
    <property type="entry name" value="Cytochrome P450"/>
    <property type="match status" value="1"/>
</dbReference>